<keyword evidence="3" id="KW-1185">Reference proteome</keyword>
<feature type="region of interest" description="Disordered" evidence="1">
    <location>
        <begin position="426"/>
        <end position="450"/>
    </location>
</feature>
<feature type="region of interest" description="Disordered" evidence="1">
    <location>
        <begin position="186"/>
        <end position="207"/>
    </location>
</feature>
<sequence>MVDNAEKEHSDDTEEILPSGDGRSTVGASRDPVAYVPPPLHVGQRDAQHPVVVGVVSLPNLDKGTKSLLKSSFVPYHPNGGVTCADRVPWEIRLSTSLICEMGGKKDNILHLASMDMEEMIDNKAAQPLIIPNHSEVELSSAESPSLRPTATAPPEPMLWESHAPSYEDFLPLERVRTRRLWDSFENGHPQPGNAGVWPKPKTGGQPSHVMLERDEGRVDTNRAPISVPRNKQTSGVTDVSDVSGVSGMSGISGVSGVSGVPCASAVTGASDPHKIGYAPEKPQANPGQPSRYSVARTGGMSSKNTNVPNQAGSNDTNPKPNHTLKTMADLFWGIPNTDRPQPGRDSPGKEVKDTSPSPSPKWVFRPTNAKRNMKKSATPHPIKNGGNTKRSACVPLTETGRVRKKIVFEFDELIAGTNGGGSAIAGKDGWSSLPGEREKGRWKRKARPGPFEASTGAFEVVPGVLPLLAGELRFSMGKKDGSARHQPEVVTGTRLDGALPEVNEAVAQGVLRSTRVEAAASAAVLDEDTSSERNGANMLFDPPTLVAPFPEKDRHVLASETCDSLMGQSILQFKSGDGTNFKAKDNNGGGEAGLNGTPSAPDNPSDPPDELLDQDRDQPEILPKHSASEVGIDVASPVGSPPTLGHSLEFITDKAAQAETQPVEPDLDEKPANTGAGLDSGGPPKSDAVNLDADHDTEMGTFGW</sequence>
<gene>
    <name evidence="2" type="ORF">SASPL_147174</name>
</gene>
<evidence type="ECO:0000256" key="1">
    <source>
        <dbReference type="SAM" id="MobiDB-lite"/>
    </source>
</evidence>
<dbReference type="EMBL" id="PNBA02000018">
    <property type="protein sequence ID" value="KAG6392945.1"/>
    <property type="molecule type" value="Genomic_DNA"/>
</dbReference>
<name>A0A8X8WE55_SALSN</name>
<feature type="region of interest" description="Disordered" evidence="1">
    <location>
        <begin position="582"/>
        <end position="705"/>
    </location>
</feature>
<feature type="compositionally biased region" description="Basic and acidic residues" evidence="1">
    <location>
        <begin position="1"/>
        <end position="10"/>
    </location>
</feature>
<feature type="region of interest" description="Disordered" evidence="1">
    <location>
        <begin position="1"/>
        <end position="34"/>
    </location>
</feature>
<feature type="compositionally biased region" description="Polar residues" evidence="1">
    <location>
        <begin position="300"/>
        <end position="325"/>
    </location>
</feature>
<protein>
    <submittedName>
        <fullName evidence="2">Uncharacterized protein</fullName>
    </submittedName>
</protein>
<reference evidence="2" key="1">
    <citation type="submission" date="2018-01" db="EMBL/GenBank/DDBJ databases">
        <authorList>
            <person name="Mao J.F."/>
        </authorList>
    </citation>
    <scope>NUCLEOTIDE SEQUENCE</scope>
    <source>
        <strain evidence="2">Huo1</strain>
        <tissue evidence="2">Leaf</tissue>
    </source>
</reference>
<evidence type="ECO:0000313" key="3">
    <source>
        <dbReference type="Proteomes" id="UP000298416"/>
    </source>
</evidence>
<proteinExistence type="predicted"/>
<evidence type="ECO:0000313" key="2">
    <source>
        <dbReference type="EMBL" id="KAG6392945.1"/>
    </source>
</evidence>
<organism evidence="2">
    <name type="scientific">Salvia splendens</name>
    <name type="common">Scarlet sage</name>
    <dbReference type="NCBI Taxonomy" id="180675"/>
    <lineage>
        <taxon>Eukaryota</taxon>
        <taxon>Viridiplantae</taxon>
        <taxon>Streptophyta</taxon>
        <taxon>Embryophyta</taxon>
        <taxon>Tracheophyta</taxon>
        <taxon>Spermatophyta</taxon>
        <taxon>Magnoliopsida</taxon>
        <taxon>eudicotyledons</taxon>
        <taxon>Gunneridae</taxon>
        <taxon>Pentapetalae</taxon>
        <taxon>asterids</taxon>
        <taxon>lamiids</taxon>
        <taxon>Lamiales</taxon>
        <taxon>Lamiaceae</taxon>
        <taxon>Nepetoideae</taxon>
        <taxon>Mentheae</taxon>
        <taxon>Salviinae</taxon>
        <taxon>Salvia</taxon>
        <taxon>Salvia subgen. Calosphace</taxon>
        <taxon>core Calosphace</taxon>
    </lineage>
</organism>
<dbReference type="AlphaFoldDB" id="A0A8X8WE55"/>
<feature type="region of interest" description="Disordered" evidence="1">
    <location>
        <begin position="274"/>
        <end position="393"/>
    </location>
</feature>
<comment type="caution">
    <text evidence="2">The sequence shown here is derived from an EMBL/GenBank/DDBJ whole genome shotgun (WGS) entry which is preliminary data.</text>
</comment>
<accession>A0A8X8WE55</accession>
<reference evidence="2" key="2">
    <citation type="submission" date="2020-08" db="EMBL/GenBank/DDBJ databases">
        <title>Plant Genome Project.</title>
        <authorList>
            <person name="Zhang R.-G."/>
        </authorList>
    </citation>
    <scope>NUCLEOTIDE SEQUENCE</scope>
    <source>
        <strain evidence="2">Huo1</strain>
        <tissue evidence="2">Leaf</tissue>
    </source>
</reference>
<dbReference type="Proteomes" id="UP000298416">
    <property type="component" value="Unassembled WGS sequence"/>
</dbReference>
<feature type="region of interest" description="Disordered" evidence="1">
    <location>
        <begin position="222"/>
        <end position="242"/>
    </location>
</feature>
<feature type="compositionally biased region" description="Basic and acidic residues" evidence="1">
    <location>
        <begin position="614"/>
        <end position="628"/>
    </location>
</feature>